<dbReference type="InterPro" id="IPR016064">
    <property type="entry name" value="NAD/diacylglycerol_kinase_sf"/>
</dbReference>
<keyword evidence="8 12" id="KW-0418">Kinase</keyword>
<feature type="compositionally biased region" description="Basic and acidic residues" evidence="13">
    <location>
        <begin position="72"/>
        <end position="87"/>
    </location>
</feature>
<dbReference type="InterPro" id="IPR037607">
    <property type="entry name" value="DGK"/>
</dbReference>
<dbReference type="InterPro" id="IPR020454">
    <property type="entry name" value="DAG/PE-bd"/>
</dbReference>
<dbReference type="GO" id="GO:0008270">
    <property type="term" value="F:zinc ion binding"/>
    <property type="evidence" value="ECO:0007669"/>
    <property type="project" value="UniProtKB-KW"/>
</dbReference>
<dbReference type="Gene3D" id="2.60.200.40">
    <property type="match status" value="1"/>
</dbReference>
<dbReference type="CDD" id="cd20804">
    <property type="entry name" value="C1_DGKtheta_typeV_rpt2"/>
    <property type="match status" value="1"/>
</dbReference>
<dbReference type="CDD" id="cd20854">
    <property type="entry name" value="C1_DGKtheta_typeV_rpt3"/>
    <property type="match status" value="1"/>
</dbReference>
<dbReference type="SUPFAM" id="SSF54236">
    <property type="entry name" value="Ubiquitin-like"/>
    <property type="match status" value="1"/>
</dbReference>
<dbReference type="FunFam" id="3.40.50.10330:FF:000011">
    <property type="entry name" value="Diacylglycerol kinase"/>
    <property type="match status" value="1"/>
</dbReference>
<dbReference type="InterPro" id="IPR056392">
    <property type="entry name" value="DGKtheta_RBD"/>
</dbReference>
<feature type="compositionally biased region" description="Polar residues" evidence="13">
    <location>
        <begin position="1030"/>
        <end position="1043"/>
    </location>
</feature>
<dbReference type="Pfam" id="PF24099">
    <property type="entry name" value="RBD_DGKtheta"/>
    <property type="match status" value="1"/>
</dbReference>
<dbReference type="CDD" id="cd17111">
    <property type="entry name" value="RA1_DAGK-theta"/>
    <property type="match status" value="1"/>
</dbReference>
<dbReference type="PROSITE" id="PS50081">
    <property type="entry name" value="ZF_DAG_PE_2"/>
    <property type="match status" value="3"/>
</dbReference>
<evidence type="ECO:0000256" key="5">
    <source>
        <dbReference type="ARBA" id="ARBA00022737"/>
    </source>
</evidence>
<keyword evidence="5" id="KW-0677">Repeat</keyword>
<evidence type="ECO:0000256" key="7">
    <source>
        <dbReference type="ARBA" id="ARBA00022771"/>
    </source>
</evidence>
<dbReference type="CDD" id="cd20803">
    <property type="entry name" value="C1_DGKtheta_typeV_rpt1"/>
    <property type="match status" value="1"/>
</dbReference>
<dbReference type="InterPro" id="IPR000756">
    <property type="entry name" value="Diacylglycerol_kin_accessory"/>
</dbReference>
<dbReference type="PRINTS" id="PR00008">
    <property type="entry name" value="DAGPEDOMAIN"/>
</dbReference>
<evidence type="ECO:0000256" key="12">
    <source>
        <dbReference type="RuleBase" id="RU361128"/>
    </source>
</evidence>
<organism evidence="17 18">
    <name type="scientific">Fasciola hepatica</name>
    <name type="common">Liver fluke</name>
    <dbReference type="NCBI Taxonomy" id="6192"/>
    <lineage>
        <taxon>Eukaryota</taxon>
        <taxon>Metazoa</taxon>
        <taxon>Spiralia</taxon>
        <taxon>Lophotrochozoa</taxon>
        <taxon>Platyhelminthes</taxon>
        <taxon>Trematoda</taxon>
        <taxon>Digenea</taxon>
        <taxon>Plagiorchiida</taxon>
        <taxon>Echinostomata</taxon>
        <taxon>Echinostomatoidea</taxon>
        <taxon>Fasciolidae</taxon>
        <taxon>Fasciola</taxon>
    </lineage>
</organism>
<gene>
    <name evidence="17" type="ORF">D915_005279</name>
</gene>
<keyword evidence="4" id="KW-0479">Metal-binding</keyword>
<dbReference type="SMART" id="SM00046">
    <property type="entry name" value="DAGKc"/>
    <property type="match status" value="1"/>
</dbReference>
<dbReference type="InterPro" id="IPR029071">
    <property type="entry name" value="Ubiquitin-like_domsf"/>
</dbReference>
<dbReference type="SMART" id="SM00045">
    <property type="entry name" value="DAGKa"/>
    <property type="match status" value="1"/>
</dbReference>
<evidence type="ECO:0000256" key="2">
    <source>
        <dbReference type="ARBA" id="ARBA00009280"/>
    </source>
</evidence>
<evidence type="ECO:0000256" key="4">
    <source>
        <dbReference type="ARBA" id="ARBA00022723"/>
    </source>
</evidence>
<dbReference type="InterPro" id="IPR002219">
    <property type="entry name" value="PKC_DAG/PE"/>
</dbReference>
<dbReference type="GO" id="GO:0005524">
    <property type="term" value="F:ATP binding"/>
    <property type="evidence" value="ECO:0007669"/>
    <property type="project" value="UniProtKB-KW"/>
</dbReference>
<feature type="compositionally biased region" description="Polar residues" evidence="13">
    <location>
        <begin position="107"/>
        <end position="118"/>
    </location>
</feature>
<evidence type="ECO:0000256" key="10">
    <source>
        <dbReference type="ARBA" id="ARBA00022840"/>
    </source>
</evidence>
<feature type="domain" description="Phorbol-ester/DAG-type" evidence="14">
    <location>
        <begin position="252"/>
        <end position="303"/>
    </location>
</feature>
<keyword evidence="11" id="KW-0472">Membrane</keyword>
<keyword evidence="7" id="KW-0863">Zinc-finger</keyword>
<evidence type="ECO:0000259" key="16">
    <source>
        <dbReference type="PROSITE" id="PS50200"/>
    </source>
</evidence>
<dbReference type="EMBL" id="JXXN02001898">
    <property type="protein sequence ID" value="THD23870.1"/>
    <property type="molecule type" value="Genomic_DNA"/>
</dbReference>
<dbReference type="InterPro" id="IPR046349">
    <property type="entry name" value="C1-like_sf"/>
</dbReference>
<comment type="subcellular location">
    <subcellularLocation>
        <location evidence="1">Membrane</location>
    </subcellularLocation>
</comment>
<protein>
    <recommendedName>
        <fullName evidence="12">Diacylglycerol kinase</fullName>
        <shortName evidence="12">DAG kinase</shortName>
        <ecNumber evidence="12">2.7.1.107</ecNumber>
    </recommendedName>
</protein>
<dbReference type="SMART" id="SM00109">
    <property type="entry name" value="C1"/>
    <property type="match status" value="3"/>
</dbReference>
<evidence type="ECO:0000256" key="13">
    <source>
        <dbReference type="SAM" id="MobiDB-lite"/>
    </source>
</evidence>
<proteinExistence type="inferred from homology"/>
<evidence type="ECO:0000313" key="18">
    <source>
        <dbReference type="Proteomes" id="UP000230066"/>
    </source>
</evidence>
<comment type="caution">
    <text evidence="17">The sequence shown here is derived from an EMBL/GenBank/DDBJ whole genome shotgun (WGS) entry which is preliminary data.</text>
</comment>
<feature type="compositionally biased region" description="Basic and acidic residues" evidence="13">
    <location>
        <begin position="351"/>
        <end position="366"/>
    </location>
</feature>
<keyword evidence="9" id="KW-0862">Zinc</keyword>
<dbReference type="AlphaFoldDB" id="A0A4E0S0S3"/>
<evidence type="ECO:0000256" key="8">
    <source>
        <dbReference type="ARBA" id="ARBA00022777"/>
    </source>
</evidence>
<dbReference type="PROSITE" id="PS00479">
    <property type="entry name" value="ZF_DAG_PE_1"/>
    <property type="match status" value="2"/>
</dbReference>
<feature type="region of interest" description="Disordered" evidence="13">
    <location>
        <begin position="342"/>
        <end position="366"/>
    </location>
</feature>
<dbReference type="PANTHER" id="PTHR11255">
    <property type="entry name" value="DIACYLGLYCEROL KINASE"/>
    <property type="match status" value="1"/>
</dbReference>
<dbReference type="GO" id="GO:0007200">
    <property type="term" value="P:phospholipase C-activating G protein-coupled receptor signaling pathway"/>
    <property type="evidence" value="ECO:0007669"/>
    <property type="project" value="InterPro"/>
</dbReference>
<keyword evidence="18" id="KW-1185">Reference proteome</keyword>
<name>A0A4E0S0S3_FASHE</name>
<dbReference type="GO" id="GO:0004143">
    <property type="term" value="F:ATP-dependent diacylglycerol kinase activity"/>
    <property type="evidence" value="ECO:0007669"/>
    <property type="project" value="UniProtKB-EC"/>
</dbReference>
<dbReference type="PROSITE" id="PS50200">
    <property type="entry name" value="RA"/>
    <property type="match status" value="1"/>
</dbReference>
<feature type="region of interest" description="Disordered" evidence="13">
    <location>
        <begin position="1"/>
        <end position="31"/>
    </location>
</feature>
<keyword evidence="10 12" id="KW-0067">ATP-binding</keyword>
<dbReference type="FunFam" id="3.30.60.20:FF:000002">
    <property type="entry name" value="Diacylglycerol kinase"/>
    <property type="match status" value="1"/>
</dbReference>
<evidence type="ECO:0000313" key="17">
    <source>
        <dbReference type="EMBL" id="THD23870.1"/>
    </source>
</evidence>
<evidence type="ECO:0000256" key="9">
    <source>
        <dbReference type="ARBA" id="ARBA00022833"/>
    </source>
</evidence>
<evidence type="ECO:0000256" key="11">
    <source>
        <dbReference type="ARBA" id="ARBA00023136"/>
    </source>
</evidence>
<dbReference type="Pfam" id="PF00609">
    <property type="entry name" value="DAGK_acc"/>
    <property type="match status" value="1"/>
</dbReference>
<evidence type="ECO:0000256" key="3">
    <source>
        <dbReference type="ARBA" id="ARBA00022679"/>
    </source>
</evidence>
<dbReference type="Gene3D" id="3.10.20.90">
    <property type="entry name" value="Phosphatidylinositol 3-kinase Catalytic Subunit, Chain A, domain 1"/>
    <property type="match status" value="1"/>
</dbReference>
<keyword evidence="6 12" id="KW-0547">Nucleotide-binding</keyword>
<comment type="similarity">
    <text evidence="2 12">Belongs to the eukaryotic diacylglycerol kinase family.</text>
</comment>
<dbReference type="Pfam" id="PF00130">
    <property type="entry name" value="C1_1"/>
    <property type="match status" value="2"/>
</dbReference>
<dbReference type="EC" id="2.7.1.107" evidence="12"/>
<feature type="region of interest" description="Disordered" evidence="13">
    <location>
        <begin position="65"/>
        <end position="119"/>
    </location>
</feature>
<evidence type="ECO:0000256" key="6">
    <source>
        <dbReference type="ARBA" id="ARBA00022741"/>
    </source>
</evidence>
<dbReference type="PROSITE" id="PS50146">
    <property type="entry name" value="DAGK"/>
    <property type="match status" value="1"/>
</dbReference>
<dbReference type="InterPro" id="IPR001206">
    <property type="entry name" value="Diacylglycerol_kinase_cat_dom"/>
</dbReference>
<keyword evidence="3 12" id="KW-0808">Transferase</keyword>
<dbReference type="PANTHER" id="PTHR11255:SF54">
    <property type="entry name" value="DIACYLGLYCEROL KINASE THETA"/>
    <property type="match status" value="1"/>
</dbReference>
<comment type="catalytic activity">
    <reaction evidence="12">
        <text>a 1,2-diacyl-sn-glycerol + ATP = a 1,2-diacyl-sn-glycero-3-phosphate + ADP + H(+)</text>
        <dbReference type="Rhea" id="RHEA:10272"/>
        <dbReference type="ChEBI" id="CHEBI:15378"/>
        <dbReference type="ChEBI" id="CHEBI:17815"/>
        <dbReference type="ChEBI" id="CHEBI:30616"/>
        <dbReference type="ChEBI" id="CHEBI:58608"/>
        <dbReference type="ChEBI" id="CHEBI:456216"/>
        <dbReference type="EC" id="2.7.1.107"/>
    </reaction>
</comment>
<accession>A0A4E0S0S3</accession>
<dbReference type="FunFam" id="2.60.200.40:FF:000004">
    <property type="entry name" value="Diacylglycerol kinase"/>
    <property type="match status" value="1"/>
</dbReference>
<dbReference type="InterPro" id="IPR017438">
    <property type="entry name" value="ATP-NAD_kinase_N"/>
</dbReference>
<sequence length="1185" mass="130911">MSKRSDGDEDSWDSRSGFGPRQTECVREKQTACDLNPREVLAIRNLLPGSAADCDSGYNKPLNLSHGPKPLSVDRSDYDRNPNDAKCKRSPTFHSSTDKRNEGGTVSAHSTTPNSNKAVSVEGHSFIRKNLHKPACCHHCGELIWGLLSTGFQCEICNLLTHERCHAAVYSPCTSIAPLRIKSPMSHCWSESVHFKRKFCNVCRKRLEDSLSVRCEVCEYYCHTECQDYAVNDCKKGATYMPGKPVTPPRQTHHWREGNLPPNSKCATCRKTCWSSECLTGYRCQWCGLTAHAACLSQLAEECDFGPLRDIMLPACCISLPRSTIPIEHIIGITRRPRSRAISEDWSSSGDSKEDSWQDRRSPKETIDRASSDEYVCVFDGIGGLKRRSGRSFSFSKTMSTYSAVKRCLKTFHLAGTPDFYNVYEVNDRDGRENKLNANANFRSQLRFDVKQPSIVLRAKEPEETVFSVKIYAGDLGYLLPPNASDHETVLITTSTTSADAVAAALDKFGCGHLGPEDCYLSTVCTDRVVTERRMSSHELLVALLSQLRHESSRTAQLTRFEIRFTEDSPGSHTVSVFVGNLKENLSQRLYECILLEKLGESCRWDTIDAIYYESGCLVLTYRSSERAERAYELLKDSMLMDKPLTALLLPRIHPRMLPEGVQPLLVFVNLKSGGCQGMDLIVAFRRLLNPFQVFNLDYGGPLPGLYCFRHLSSYKILVCGGDGTVGWVLSCLDIVGQDAACNSPAIAPLPLGTGNDLARVLRWGSGYSSAEDPLTILKDVVTAEEVQLDRWTFVVRPDEEFKDETKLALELQTNASNTNEDNSIMIIMNNYFGIGIDADLSLDFHNARSENPSKFNSRIHNKGVYFKIGLRKMINRTACKDLHKQIVVVADGNIVMLPPIEGLIVLNILSWGGGANPWGVEKDDVFAKPTHYDGLLEVVGISGVVHMGQIYSGLGTGIRLAQAGHLKILLKTELPIQIDGEPFIHPAGQIVVLRSALRATMLRKVKRMKRRTMEITIPSELSRLVIQQSTQPDSMETISADRTSPPLPIMSTGDLASTSTTGMNNTLLTDYAKSTEENLCGRAHPPVTQSRSYDLVTFSTSQTGNHKSGRDSVLSHTESSPPVFVSCITRPEAGSRAHGGVTGVPLTHLPSLLPPCLLTGDDGVETPIIHTLTTGPKPSSSSSS</sequence>
<feature type="domain" description="Phorbol-ester/DAG-type" evidence="14">
    <location>
        <begin position="123"/>
        <end position="173"/>
    </location>
</feature>
<dbReference type="InterPro" id="IPR000159">
    <property type="entry name" value="RA_dom"/>
</dbReference>
<feature type="domain" description="Phorbol-ester/DAG-type" evidence="14">
    <location>
        <begin position="186"/>
        <end position="234"/>
    </location>
</feature>
<reference evidence="17" key="1">
    <citation type="submission" date="2019-03" db="EMBL/GenBank/DDBJ databases">
        <title>Improved annotation for the trematode Fasciola hepatica.</title>
        <authorList>
            <person name="Choi Y.-J."/>
            <person name="Martin J."/>
            <person name="Mitreva M."/>
        </authorList>
    </citation>
    <scope>NUCLEOTIDE SEQUENCE [LARGE SCALE GENOMIC DNA]</scope>
</reference>
<feature type="region of interest" description="Disordered" evidence="13">
    <location>
        <begin position="1030"/>
        <end position="1049"/>
    </location>
</feature>
<dbReference type="SUPFAM" id="SSF57889">
    <property type="entry name" value="Cysteine-rich domain"/>
    <property type="match status" value="3"/>
</dbReference>
<evidence type="ECO:0000259" key="15">
    <source>
        <dbReference type="PROSITE" id="PS50146"/>
    </source>
</evidence>
<dbReference type="SUPFAM" id="SSF111331">
    <property type="entry name" value="NAD kinase/diacylglycerol kinase-like"/>
    <property type="match status" value="1"/>
</dbReference>
<feature type="domain" description="Ras-associating" evidence="16">
    <location>
        <begin position="489"/>
        <end position="568"/>
    </location>
</feature>
<dbReference type="Pfam" id="PF00781">
    <property type="entry name" value="DAGK_cat"/>
    <property type="match status" value="1"/>
</dbReference>
<evidence type="ECO:0000259" key="14">
    <source>
        <dbReference type="PROSITE" id="PS50081"/>
    </source>
</evidence>
<dbReference type="Proteomes" id="UP000230066">
    <property type="component" value="Unassembled WGS sequence"/>
</dbReference>
<dbReference type="GO" id="GO:0016020">
    <property type="term" value="C:membrane"/>
    <property type="evidence" value="ECO:0007669"/>
    <property type="project" value="UniProtKB-SubCell"/>
</dbReference>
<feature type="domain" description="DAGKc" evidence="15">
    <location>
        <begin position="660"/>
        <end position="798"/>
    </location>
</feature>
<feature type="region of interest" description="Disordered" evidence="13">
    <location>
        <begin position="1101"/>
        <end position="1120"/>
    </location>
</feature>
<evidence type="ECO:0000256" key="1">
    <source>
        <dbReference type="ARBA" id="ARBA00004370"/>
    </source>
</evidence>
<dbReference type="Gene3D" id="3.30.60.20">
    <property type="match status" value="3"/>
</dbReference>
<dbReference type="Gene3D" id="3.40.50.10330">
    <property type="entry name" value="Probable inorganic polyphosphate/atp-NAD kinase, domain 1"/>
    <property type="match status" value="1"/>
</dbReference>
<dbReference type="Pfam" id="PF00788">
    <property type="entry name" value="RA"/>
    <property type="match status" value="1"/>
</dbReference>